<gene>
    <name evidence="1" type="ORF">RI048_22565</name>
</gene>
<comment type="caution">
    <text evidence="1">The sequence shown here is derived from an EMBL/GenBank/DDBJ whole genome shotgun (WGS) entry which is preliminary data.</text>
</comment>
<proteinExistence type="predicted"/>
<dbReference type="Proteomes" id="UP001246576">
    <property type="component" value="Unassembled WGS sequence"/>
</dbReference>
<protein>
    <submittedName>
        <fullName evidence="1">Uncharacterized protein</fullName>
    </submittedName>
</protein>
<keyword evidence="2" id="KW-1185">Reference proteome</keyword>
<sequence>MNSAITFDQARKIATDLALSHLSVYRKDQAIPLLEDRHLEAEHCWMFFRNPAITISHEGSLADWAYCISKRGTARSVADFSENPVQLHAYLKTMSDYFETRGL</sequence>
<organism evidence="1 2">
    <name type="scientific">Herbaspirillum huttiense subsp. lycopersici</name>
    <dbReference type="NCBI Taxonomy" id="3074428"/>
    <lineage>
        <taxon>Bacteria</taxon>
        <taxon>Pseudomonadati</taxon>
        <taxon>Pseudomonadota</taxon>
        <taxon>Betaproteobacteria</taxon>
        <taxon>Burkholderiales</taxon>
        <taxon>Oxalobacteraceae</taxon>
        <taxon>Herbaspirillum</taxon>
    </lineage>
</organism>
<reference evidence="1" key="1">
    <citation type="submission" date="2023-09" db="EMBL/GenBank/DDBJ databases">
        <title>Description of first Herbaspirillum huttiense subsp. nephrolepsisexaltata and Herbaspirillum huttiense subsp. lycopersicon.</title>
        <authorList>
            <person name="Poudel M."/>
            <person name="Sharma A."/>
            <person name="Goss E."/>
            <person name="Tapia J.H."/>
            <person name="Harmon C.M."/>
            <person name="Jones J.B."/>
        </authorList>
    </citation>
    <scope>NUCLEOTIDE SEQUENCE</scope>
    <source>
        <strain evidence="1">SE1</strain>
    </source>
</reference>
<evidence type="ECO:0000313" key="2">
    <source>
        <dbReference type="Proteomes" id="UP001246576"/>
    </source>
</evidence>
<accession>A0ABU2ET98</accession>
<name>A0ABU2ET98_9BURK</name>
<dbReference type="RefSeq" id="WP_310841295.1">
    <property type="nucleotide sequence ID" value="NZ_JAVLSJ010000014.1"/>
</dbReference>
<evidence type="ECO:0000313" key="1">
    <source>
        <dbReference type="EMBL" id="MDR9851028.1"/>
    </source>
</evidence>
<dbReference type="EMBL" id="JAVLSJ010000014">
    <property type="protein sequence ID" value="MDR9851028.1"/>
    <property type="molecule type" value="Genomic_DNA"/>
</dbReference>